<proteinExistence type="predicted"/>
<gene>
    <name evidence="8" type="ORF">C3747_2g696</name>
</gene>
<name>A0A2V2XKK0_TRYCR</name>
<evidence type="ECO:0000256" key="4">
    <source>
        <dbReference type="ARBA" id="ARBA00022692"/>
    </source>
</evidence>
<dbReference type="VEuPathDB" id="TriTrypDB:TcG_08515"/>
<feature type="transmembrane region" description="Helical" evidence="7">
    <location>
        <begin position="62"/>
        <end position="82"/>
    </location>
</feature>
<evidence type="ECO:0000256" key="7">
    <source>
        <dbReference type="SAM" id="Phobius"/>
    </source>
</evidence>
<comment type="caution">
    <text evidence="8">The sequence shown here is derived from an EMBL/GenBank/DDBJ whole genome shotgun (WGS) entry which is preliminary data.</text>
</comment>
<evidence type="ECO:0008006" key="10">
    <source>
        <dbReference type="Google" id="ProtNLM"/>
    </source>
</evidence>
<dbReference type="VEuPathDB" id="TriTrypDB:C3747_2g696"/>
<organism evidence="8 9">
    <name type="scientific">Trypanosoma cruzi</name>
    <dbReference type="NCBI Taxonomy" id="5693"/>
    <lineage>
        <taxon>Eukaryota</taxon>
        <taxon>Discoba</taxon>
        <taxon>Euglenozoa</taxon>
        <taxon>Kinetoplastea</taxon>
        <taxon>Metakinetoplastina</taxon>
        <taxon>Trypanosomatida</taxon>
        <taxon>Trypanosomatidae</taxon>
        <taxon>Trypanosoma</taxon>
        <taxon>Schizotrypanum</taxon>
    </lineage>
</organism>
<dbReference type="Proteomes" id="UP000246078">
    <property type="component" value="Unassembled WGS sequence"/>
</dbReference>
<evidence type="ECO:0000256" key="3">
    <source>
        <dbReference type="ARBA" id="ARBA00022597"/>
    </source>
</evidence>
<dbReference type="GO" id="GO:0000139">
    <property type="term" value="C:Golgi membrane"/>
    <property type="evidence" value="ECO:0007669"/>
    <property type="project" value="TreeGrafter"/>
</dbReference>
<dbReference type="GO" id="GO:0005462">
    <property type="term" value="F:UDP-N-acetylglucosamine transmembrane transporter activity"/>
    <property type="evidence" value="ECO:0007669"/>
    <property type="project" value="TreeGrafter"/>
</dbReference>
<feature type="transmembrane region" description="Helical" evidence="7">
    <location>
        <begin position="31"/>
        <end position="50"/>
    </location>
</feature>
<evidence type="ECO:0000313" key="9">
    <source>
        <dbReference type="Proteomes" id="UP000246078"/>
    </source>
</evidence>
<comment type="subcellular location">
    <subcellularLocation>
        <location evidence="1">Endomembrane system</location>
        <topology evidence="1">Multi-pass membrane protein</topology>
    </subcellularLocation>
</comment>
<dbReference type="VEuPathDB" id="TriTrypDB:TcBrA4_0083190"/>
<evidence type="ECO:0000256" key="5">
    <source>
        <dbReference type="ARBA" id="ARBA00022989"/>
    </source>
</evidence>
<reference evidence="8 9" key="1">
    <citation type="journal article" date="2018" name="Microb. Genom.">
        <title>Expanding an expanded genome: long-read sequencing of Trypanosoma cruzi.</title>
        <authorList>
            <person name="Berna L."/>
            <person name="Rodriguez M."/>
            <person name="Chiribao M.L."/>
            <person name="Parodi-Talice A."/>
            <person name="Pita S."/>
            <person name="Rijo G."/>
            <person name="Alvarez-Valin F."/>
            <person name="Robello C."/>
        </authorList>
    </citation>
    <scope>NUCLEOTIDE SEQUENCE [LARGE SCALE GENOMIC DNA]</scope>
    <source>
        <strain evidence="8 9">TCC</strain>
    </source>
</reference>
<evidence type="ECO:0000256" key="2">
    <source>
        <dbReference type="ARBA" id="ARBA00022448"/>
    </source>
</evidence>
<feature type="transmembrane region" description="Helical" evidence="7">
    <location>
        <begin position="89"/>
        <end position="112"/>
    </location>
</feature>
<dbReference type="GO" id="GO:0005789">
    <property type="term" value="C:endoplasmic reticulum membrane"/>
    <property type="evidence" value="ECO:0007669"/>
    <property type="project" value="TreeGrafter"/>
</dbReference>
<keyword evidence="2" id="KW-0813">Transport</keyword>
<protein>
    <recommendedName>
        <fullName evidence="10">UDP-galactose transporter</fullName>
    </recommendedName>
</protein>
<dbReference type="VEuPathDB" id="TriTrypDB:ECC02_007582"/>
<dbReference type="VEuPathDB" id="TriTrypDB:TcCLB.507625.200"/>
<dbReference type="VEuPathDB" id="TriTrypDB:TCSYLVIO_006294"/>
<accession>A0A2V2XKK0</accession>
<dbReference type="PANTHER" id="PTHR10778">
    <property type="entry name" value="SOLUTE CARRIER FAMILY 35 MEMBER B"/>
    <property type="match status" value="1"/>
</dbReference>
<keyword evidence="6 7" id="KW-0472">Membrane</keyword>
<keyword evidence="5 7" id="KW-1133">Transmembrane helix</keyword>
<dbReference type="Pfam" id="PF08449">
    <property type="entry name" value="UAA"/>
    <property type="match status" value="1"/>
</dbReference>
<feature type="transmembrane region" description="Helical" evidence="7">
    <location>
        <begin position="118"/>
        <end position="137"/>
    </location>
</feature>
<dbReference type="VEuPathDB" id="TriTrypDB:TcCL_ESM04012"/>
<keyword evidence="4 7" id="KW-0812">Transmembrane</keyword>
<evidence type="ECO:0000313" key="8">
    <source>
        <dbReference type="EMBL" id="PWV21348.1"/>
    </source>
</evidence>
<dbReference type="AlphaFoldDB" id="A0A2V2XKK0"/>
<dbReference type="VEuPathDB" id="TriTrypDB:TCDM_09891"/>
<dbReference type="GO" id="GO:0005464">
    <property type="term" value="F:UDP-xylose transmembrane transporter activity"/>
    <property type="evidence" value="ECO:0007669"/>
    <property type="project" value="TreeGrafter"/>
</dbReference>
<dbReference type="PANTHER" id="PTHR10778:SF4">
    <property type="entry name" value="NUCLEOTIDE SUGAR TRANSPORTER SLC35B4"/>
    <property type="match status" value="1"/>
</dbReference>
<sequence>MQRHVVKKKKQKREMSRFNHHYHRRQCGQKLFFFSHIISIPLFFLQPGRLFREFASISSDSYIHFALNALTQYVCITGVYILNDKTSAFTLILTLTLRKLCTFSLSVAYFGHYRHFTTMEWVAMVTALAAGALYPLLPKAHPPSNLCVTPTEKGSKER</sequence>
<keyword evidence="3" id="KW-0762">Sugar transport</keyword>
<dbReference type="VEuPathDB" id="TriTrypDB:BCY84_18867"/>
<dbReference type="InterPro" id="IPR013657">
    <property type="entry name" value="SCL35B1-4/HUT1"/>
</dbReference>
<dbReference type="EMBL" id="PRFC01000002">
    <property type="protein sequence ID" value="PWV21348.1"/>
    <property type="molecule type" value="Genomic_DNA"/>
</dbReference>
<dbReference type="VEuPathDB" id="TriTrypDB:TcCLB.509741.20"/>
<evidence type="ECO:0000256" key="1">
    <source>
        <dbReference type="ARBA" id="ARBA00004127"/>
    </source>
</evidence>
<dbReference type="VEuPathDB" id="TriTrypDB:C4B63_116g7"/>
<evidence type="ECO:0000256" key="6">
    <source>
        <dbReference type="ARBA" id="ARBA00023136"/>
    </source>
</evidence>